<evidence type="ECO:0000313" key="6">
    <source>
        <dbReference type="Proteomes" id="UP001519460"/>
    </source>
</evidence>
<evidence type="ECO:0000256" key="4">
    <source>
        <dbReference type="SAM" id="MobiDB-lite"/>
    </source>
</evidence>
<dbReference type="NCBIfam" id="TIGR01549">
    <property type="entry name" value="HAD-SF-IA-v1"/>
    <property type="match status" value="1"/>
</dbReference>
<evidence type="ECO:0000256" key="2">
    <source>
        <dbReference type="ARBA" id="ARBA00022801"/>
    </source>
</evidence>
<dbReference type="InterPro" id="IPR023943">
    <property type="entry name" value="Enolase-ppase_E1"/>
</dbReference>
<dbReference type="Proteomes" id="UP001519460">
    <property type="component" value="Unassembled WGS sequence"/>
</dbReference>
<dbReference type="Gene3D" id="3.40.50.1000">
    <property type="entry name" value="HAD superfamily/HAD-like"/>
    <property type="match status" value="1"/>
</dbReference>
<name>A0ABD0KST9_9CAEN</name>
<dbReference type="EMBL" id="JACVVK020000129">
    <property type="protein sequence ID" value="KAK7490207.1"/>
    <property type="molecule type" value="Genomic_DNA"/>
</dbReference>
<dbReference type="GO" id="GO:0016787">
    <property type="term" value="F:hydrolase activity"/>
    <property type="evidence" value="ECO:0007669"/>
    <property type="project" value="UniProtKB-KW"/>
</dbReference>
<dbReference type="SFLD" id="SFLDS00003">
    <property type="entry name" value="Haloacid_Dehalogenase"/>
    <property type="match status" value="1"/>
</dbReference>
<reference evidence="5 6" key="1">
    <citation type="journal article" date="2023" name="Sci. Data">
        <title>Genome assembly of the Korean intertidal mud-creeper Batillaria attramentaria.</title>
        <authorList>
            <person name="Patra A.K."/>
            <person name="Ho P.T."/>
            <person name="Jun S."/>
            <person name="Lee S.J."/>
            <person name="Kim Y."/>
            <person name="Won Y.J."/>
        </authorList>
    </citation>
    <scope>NUCLEOTIDE SEQUENCE [LARGE SCALE GENOMIC DNA]</scope>
    <source>
        <strain evidence="5">Wonlab-2016</strain>
    </source>
</reference>
<dbReference type="AlphaFoldDB" id="A0ABD0KST9"/>
<dbReference type="NCBIfam" id="TIGR01691">
    <property type="entry name" value="enolase-ppase"/>
    <property type="match status" value="1"/>
</dbReference>
<dbReference type="InterPro" id="IPR023214">
    <property type="entry name" value="HAD_sf"/>
</dbReference>
<dbReference type="CDD" id="cd01629">
    <property type="entry name" value="HAD_EP"/>
    <property type="match status" value="1"/>
</dbReference>
<dbReference type="HAMAP" id="MF_01681">
    <property type="entry name" value="Salvage_MtnC"/>
    <property type="match status" value="1"/>
</dbReference>
<keyword evidence="6" id="KW-1185">Reference proteome</keyword>
<keyword evidence="2" id="KW-0378">Hydrolase</keyword>
<evidence type="ECO:0000313" key="5">
    <source>
        <dbReference type="EMBL" id="KAK7490207.1"/>
    </source>
</evidence>
<gene>
    <name evidence="5" type="ORF">BaRGS_00018552</name>
</gene>
<feature type="compositionally biased region" description="Acidic residues" evidence="4">
    <location>
        <begin position="266"/>
        <end position="293"/>
    </location>
</feature>
<dbReference type="Pfam" id="PF00702">
    <property type="entry name" value="Hydrolase"/>
    <property type="match status" value="1"/>
</dbReference>
<dbReference type="InterPro" id="IPR036412">
    <property type="entry name" value="HAD-like_sf"/>
</dbReference>
<keyword evidence="3" id="KW-0486">Methionine biosynthesis</keyword>
<dbReference type="InterPro" id="IPR006439">
    <property type="entry name" value="HAD-SF_hydro_IA"/>
</dbReference>
<evidence type="ECO:0000256" key="1">
    <source>
        <dbReference type="ARBA" id="ARBA00022605"/>
    </source>
</evidence>
<dbReference type="Gene3D" id="1.10.720.60">
    <property type="match status" value="1"/>
</dbReference>
<dbReference type="SFLD" id="SFLDG01129">
    <property type="entry name" value="C1.5:_HAD__Beta-PGM__Phosphata"/>
    <property type="match status" value="1"/>
</dbReference>
<evidence type="ECO:0008006" key="7">
    <source>
        <dbReference type="Google" id="ProtNLM"/>
    </source>
</evidence>
<accession>A0ABD0KST9</accession>
<feature type="region of interest" description="Disordered" evidence="4">
    <location>
        <begin position="253"/>
        <end position="293"/>
    </location>
</feature>
<evidence type="ECO:0000256" key="3">
    <source>
        <dbReference type="ARBA" id="ARBA00023167"/>
    </source>
</evidence>
<dbReference type="SFLD" id="SFLDF00044">
    <property type="entry name" value="enolase-phosphatase"/>
    <property type="match status" value="1"/>
</dbReference>
<dbReference type="PANTHER" id="PTHR20371:SF1">
    <property type="entry name" value="ENOLASE-PHOSPHATASE E1"/>
    <property type="match status" value="1"/>
</dbReference>
<dbReference type="PRINTS" id="PR00413">
    <property type="entry name" value="HADHALOGNASE"/>
</dbReference>
<protein>
    <recommendedName>
        <fullName evidence="7">Enolase-phosphatase E1</fullName>
    </recommendedName>
</protein>
<dbReference type="PANTHER" id="PTHR20371">
    <property type="entry name" value="ENOLASE-PHOSPHATASE E1"/>
    <property type="match status" value="1"/>
</dbReference>
<keyword evidence="1" id="KW-0028">Amino-acid biosynthesis</keyword>
<dbReference type="SFLD" id="SFLDG01133">
    <property type="entry name" value="C1.5.4:_Enolase-phosphatase_Li"/>
    <property type="match status" value="1"/>
</dbReference>
<dbReference type="GO" id="GO:0009086">
    <property type="term" value="P:methionine biosynthetic process"/>
    <property type="evidence" value="ECO:0007669"/>
    <property type="project" value="UniProtKB-KW"/>
</dbReference>
<sequence length="293" mass="32792">MMAPQKRSAAEAESLLVGVKAIVFDIEGTTTPITFVKDRLFPYVRDNIEKYLTDKYDDAKKDKEEGVDGAVEIPEADAGKEEVVKGVVANVRWQMDQDRKSTELKQLQGHIWRQAYESGEVKGELFEDVAPMVRMLSEEGFVLYVFSSGSVESQKLLFANSTEGDLTDVFTGFFDTTTGAKTDSESYKKIATEINIPAEEILFLTDLPAEAEAAVAAGWRSALVIRPGNDDLTDEHLQNFACIEQFDELYGDEDDEDIKRLHQEDNGDAEDDEDEDEVDEEEDENEDDEGDDA</sequence>
<dbReference type="SUPFAM" id="SSF56784">
    <property type="entry name" value="HAD-like"/>
    <property type="match status" value="1"/>
</dbReference>
<organism evidence="5 6">
    <name type="scientific">Batillaria attramentaria</name>
    <dbReference type="NCBI Taxonomy" id="370345"/>
    <lineage>
        <taxon>Eukaryota</taxon>
        <taxon>Metazoa</taxon>
        <taxon>Spiralia</taxon>
        <taxon>Lophotrochozoa</taxon>
        <taxon>Mollusca</taxon>
        <taxon>Gastropoda</taxon>
        <taxon>Caenogastropoda</taxon>
        <taxon>Sorbeoconcha</taxon>
        <taxon>Cerithioidea</taxon>
        <taxon>Batillariidae</taxon>
        <taxon>Batillaria</taxon>
    </lineage>
</organism>
<proteinExistence type="inferred from homology"/>
<comment type="caution">
    <text evidence="5">The sequence shown here is derived from an EMBL/GenBank/DDBJ whole genome shotgun (WGS) entry which is preliminary data.</text>
</comment>